<evidence type="ECO:0000313" key="2">
    <source>
        <dbReference type="EMBL" id="EME88519.1"/>
    </source>
</evidence>
<dbReference type="EMBL" id="KB446555">
    <property type="protein sequence ID" value="EME88519.1"/>
    <property type="molecule type" value="Genomic_DNA"/>
</dbReference>
<dbReference type="VEuPathDB" id="FungiDB:MYCFIDRAFT_170126"/>
<reference evidence="2 3" key="1">
    <citation type="journal article" date="2012" name="PLoS Pathog.">
        <title>Diverse lifestyles and strategies of plant pathogenesis encoded in the genomes of eighteen Dothideomycetes fungi.</title>
        <authorList>
            <person name="Ohm R.A."/>
            <person name="Feau N."/>
            <person name="Henrissat B."/>
            <person name="Schoch C.L."/>
            <person name="Horwitz B.A."/>
            <person name="Barry K.W."/>
            <person name="Condon B.J."/>
            <person name="Copeland A.C."/>
            <person name="Dhillon B."/>
            <person name="Glaser F."/>
            <person name="Hesse C.N."/>
            <person name="Kosti I."/>
            <person name="LaButti K."/>
            <person name="Lindquist E.A."/>
            <person name="Lucas S."/>
            <person name="Salamov A.A."/>
            <person name="Bradshaw R.E."/>
            <person name="Ciuffetti L."/>
            <person name="Hamelin R.C."/>
            <person name="Kema G.H.J."/>
            <person name="Lawrence C."/>
            <person name="Scott J.A."/>
            <person name="Spatafora J.W."/>
            <person name="Turgeon B.G."/>
            <person name="de Wit P.J.G.M."/>
            <person name="Zhong S."/>
            <person name="Goodwin S.B."/>
            <person name="Grigoriev I.V."/>
        </authorList>
    </citation>
    <scope>NUCLEOTIDE SEQUENCE [LARGE SCALE GENOMIC DNA]</scope>
    <source>
        <strain evidence="2 3">CIRAD86</strain>
    </source>
</reference>
<feature type="region of interest" description="Disordered" evidence="1">
    <location>
        <begin position="121"/>
        <end position="162"/>
    </location>
</feature>
<dbReference type="GeneID" id="19332445"/>
<evidence type="ECO:0000256" key="1">
    <source>
        <dbReference type="SAM" id="MobiDB-lite"/>
    </source>
</evidence>
<feature type="region of interest" description="Disordered" evidence="1">
    <location>
        <begin position="78"/>
        <end position="98"/>
    </location>
</feature>
<accession>N1Q7A8</accession>
<dbReference type="OrthoDB" id="3647879at2759"/>
<feature type="compositionally biased region" description="Basic and acidic residues" evidence="1">
    <location>
        <begin position="79"/>
        <end position="91"/>
    </location>
</feature>
<keyword evidence="3" id="KW-1185">Reference proteome</keyword>
<protein>
    <submittedName>
        <fullName evidence="2">Uncharacterized protein</fullName>
    </submittedName>
</protein>
<name>N1Q7A8_PSEFD</name>
<dbReference type="HOGENOM" id="CLU_1511220_0_0_1"/>
<dbReference type="eggNOG" id="ENOG502R9YN">
    <property type="taxonomic scope" value="Eukaryota"/>
</dbReference>
<dbReference type="AlphaFoldDB" id="N1Q7A8"/>
<dbReference type="Proteomes" id="UP000016932">
    <property type="component" value="Unassembled WGS sequence"/>
</dbReference>
<dbReference type="RefSeq" id="XP_007921524.1">
    <property type="nucleotide sequence ID" value="XM_007923333.1"/>
</dbReference>
<gene>
    <name evidence="2" type="ORF">MYCFIDRAFT_170126</name>
</gene>
<feature type="compositionally biased region" description="Polar residues" evidence="1">
    <location>
        <begin position="121"/>
        <end position="130"/>
    </location>
</feature>
<feature type="compositionally biased region" description="Basic and acidic residues" evidence="1">
    <location>
        <begin position="151"/>
        <end position="162"/>
    </location>
</feature>
<sequence>MKLSNVGLTFSQHAIAAASQAAGVSFDYAQTALKFATLETAQGIGYLASSDTATAAIQKLKRRFPLLEDIQRAYSEGQDVQRSRRLGRDPRPMFYDDGEEEMMMADPESGAEMQIVYENSSAQEPGQSHGQFRGGPLDHSNPIIGSENDSEDLKAKEDAEATESKVDLWLKGVVEKEF</sequence>
<proteinExistence type="predicted"/>
<evidence type="ECO:0000313" key="3">
    <source>
        <dbReference type="Proteomes" id="UP000016932"/>
    </source>
</evidence>
<dbReference type="KEGG" id="pfj:MYCFIDRAFT_170126"/>
<organism evidence="2 3">
    <name type="scientific">Pseudocercospora fijiensis (strain CIRAD86)</name>
    <name type="common">Black leaf streak disease fungus</name>
    <name type="synonym">Mycosphaerella fijiensis</name>
    <dbReference type="NCBI Taxonomy" id="383855"/>
    <lineage>
        <taxon>Eukaryota</taxon>
        <taxon>Fungi</taxon>
        <taxon>Dikarya</taxon>
        <taxon>Ascomycota</taxon>
        <taxon>Pezizomycotina</taxon>
        <taxon>Dothideomycetes</taxon>
        <taxon>Dothideomycetidae</taxon>
        <taxon>Mycosphaerellales</taxon>
        <taxon>Mycosphaerellaceae</taxon>
        <taxon>Pseudocercospora</taxon>
    </lineage>
</organism>